<feature type="transmembrane region" description="Helical" evidence="6">
    <location>
        <begin position="185"/>
        <end position="206"/>
    </location>
</feature>
<dbReference type="InterPro" id="IPR013525">
    <property type="entry name" value="ABC2_TM"/>
</dbReference>
<feature type="domain" description="Late embryogenesis abundant protein LEA-2 subgroup" evidence="8">
    <location>
        <begin position="244"/>
        <end position="347"/>
    </location>
</feature>
<gene>
    <name evidence="9" type="ORF">Cni_G27338</name>
</gene>
<evidence type="ECO:0000256" key="3">
    <source>
        <dbReference type="ARBA" id="ARBA00022692"/>
    </source>
</evidence>
<protein>
    <submittedName>
        <fullName evidence="9">NDR1/HIN1-like protein 12</fullName>
    </submittedName>
</protein>
<comment type="subcellular location">
    <subcellularLocation>
        <location evidence="1">Membrane</location>
        <topology evidence="1">Multi-pass membrane protein</topology>
    </subcellularLocation>
    <subcellularLocation>
        <location evidence="2">Membrane</location>
        <topology evidence="2">Single-pass membrane protein</topology>
    </subcellularLocation>
</comment>
<dbReference type="GO" id="GO:0098542">
    <property type="term" value="P:defense response to other organism"/>
    <property type="evidence" value="ECO:0007669"/>
    <property type="project" value="InterPro"/>
</dbReference>
<evidence type="ECO:0000256" key="5">
    <source>
        <dbReference type="ARBA" id="ARBA00023136"/>
    </source>
</evidence>
<dbReference type="PANTHER" id="PTHR31415">
    <property type="entry name" value="OS05G0367900 PROTEIN"/>
    <property type="match status" value="1"/>
</dbReference>
<evidence type="ECO:0000256" key="4">
    <source>
        <dbReference type="ARBA" id="ARBA00022989"/>
    </source>
</evidence>
<keyword evidence="10" id="KW-1185">Reference proteome</keyword>
<dbReference type="Proteomes" id="UP001327560">
    <property type="component" value="Chromosome 9"/>
</dbReference>
<feature type="domain" description="ABC-2 type transporter transmembrane" evidence="7">
    <location>
        <begin position="2"/>
        <end position="130"/>
    </location>
</feature>
<dbReference type="InterPro" id="IPR044839">
    <property type="entry name" value="NDR1-like"/>
</dbReference>
<dbReference type="EMBL" id="CP136898">
    <property type="protein sequence ID" value="WOL18541.1"/>
    <property type="molecule type" value="Genomic_DNA"/>
</dbReference>
<dbReference type="Pfam" id="PF03168">
    <property type="entry name" value="LEA_2"/>
    <property type="match status" value="1"/>
</dbReference>
<dbReference type="PANTHER" id="PTHR31415:SF7">
    <property type="entry name" value="OS08G0102700 PROTEIN"/>
    <property type="match status" value="1"/>
</dbReference>
<feature type="transmembrane region" description="Helical" evidence="6">
    <location>
        <begin position="29"/>
        <end position="45"/>
    </location>
</feature>
<proteinExistence type="predicted"/>
<evidence type="ECO:0000256" key="1">
    <source>
        <dbReference type="ARBA" id="ARBA00004141"/>
    </source>
</evidence>
<dbReference type="InterPro" id="IPR004864">
    <property type="entry name" value="LEA_2"/>
</dbReference>
<feature type="transmembrane region" description="Helical" evidence="6">
    <location>
        <begin position="83"/>
        <end position="102"/>
    </location>
</feature>
<dbReference type="GO" id="GO:0005886">
    <property type="term" value="C:plasma membrane"/>
    <property type="evidence" value="ECO:0007669"/>
    <property type="project" value="TreeGrafter"/>
</dbReference>
<sequence length="375" mass="41480">MLAKERSVDMYKLSAYFVARTMSDLPLDLILPIVFLLVVYFMAGLRAEFATFLTSMLTIFLSILAAQGLGLVIGAALMDVKRATTLASIIIMTFMLAGGFFIQRVPFFMSWIRYLSFNYHSYRLLLKIQYGCTSASQHSTTPCKYPLIKELGLGHGGMEVGSMIAMDCSNEGHCDQRKPPYRRALAAVFLFIILVLLVILIIWLVLRPSQPRFYLQDTSISQLNLTVVAGDAATNLLTTVMQVTLSSRNPNDRVGIYYDKLAAFAAYKGQQITAATVLSAGYQGHNDVAVWSPYLYGASVPLAPYLAVSLDQDKAAGLVLVSVKVDGRLRWKVGTWISRHYHLQANCPAFVTIVNEKGNSPAFHFQQVSACTVNV</sequence>
<feature type="transmembrane region" description="Helical" evidence="6">
    <location>
        <begin position="57"/>
        <end position="77"/>
    </location>
</feature>
<accession>A0AAQ3QRA5</accession>
<dbReference type="GO" id="GO:0140359">
    <property type="term" value="F:ABC-type transporter activity"/>
    <property type="evidence" value="ECO:0007669"/>
    <property type="project" value="InterPro"/>
</dbReference>
<evidence type="ECO:0000259" key="7">
    <source>
        <dbReference type="Pfam" id="PF01061"/>
    </source>
</evidence>
<evidence type="ECO:0000256" key="2">
    <source>
        <dbReference type="ARBA" id="ARBA00004167"/>
    </source>
</evidence>
<keyword evidence="5 6" id="KW-0472">Membrane</keyword>
<name>A0AAQ3QRA5_9LILI</name>
<reference evidence="9 10" key="1">
    <citation type="submission" date="2023-10" db="EMBL/GenBank/DDBJ databases">
        <title>Chromosome-scale genome assembly provides insights into flower coloration mechanisms of Canna indica.</title>
        <authorList>
            <person name="Li C."/>
        </authorList>
    </citation>
    <scope>NUCLEOTIDE SEQUENCE [LARGE SCALE GENOMIC DNA]</scope>
    <source>
        <tissue evidence="9">Flower</tissue>
    </source>
</reference>
<dbReference type="AlphaFoldDB" id="A0AAQ3QRA5"/>
<keyword evidence="4 6" id="KW-1133">Transmembrane helix</keyword>
<evidence type="ECO:0000259" key="8">
    <source>
        <dbReference type="Pfam" id="PF03168"/>
    </source>
</evidence>
<dbReference type="Pfam" id="PF01061">
    <property type="entry name" value="ABC2_membrane"/>
    <property type="match status" value="1"/>
</dbReference>
<evidence type="ECO:0000313" key="9">
    <source>
        <dbReference type="EMBL" id="WOL18541.1"/>
    </source>
</evidence>
<organism evidence="9 10">
    <name type="scientific">Canna indica</name>
    <name type="common">Indian-shot</name>
    <dbReference type="NCBI Taxonomy" id="4628"/>
    <lineage>
        <taxon>Eukaryota</taxon>
        <taxon>Viridiplantae</taxon>
        <taxon>Streptophyta</taxon>
        <taxon>Embryophyta</taxon>
        <taxon>Tracheophyta</taxon>
        <taxon>Spermatophyta</taxon>
        <taxon>Magnoliopsida</taxon>
        <taxon>Liliopsida</taxon>
        <taxon>Zingiberales</taxon>
        <taxon>Cannaceae</taxon>
        <taxon>Canna</taxon>
    </lineage>
</organism>
<keyword evidence="3 6" id="KW-0812">Transmembrane</keyword>
<dbReference type="GO" id="GO:0009506">
    <property type="term" value="C:plasmodesma"/>
    <property type="evidence" value="ECO:0007669"/>
    <property type="project" value="TreeGrafter"/>
</dbReference>
<evidence type="ECO:0000256" key="6">
    <source>
        <dbReference type="SAM" id="Phobius"/>
    </source>
</evidence>
<evidence type="ECO:0000313" key="10">
    <source>
        <dbReference type="Proteomes" id="UP001327560"/>
    </source>
</evidence>